<protein>
    <recommendedName>
        <fullName evidence="1">DinB-like domain-containing protein</fullName>
    </recommendedName>
</protein>
<dbReference type="AlphaFoldDB" id="A0A1E7JQP5"/>
<dbReference type="InterPro" id="IPR024775">
    <property type="entry name" value="DinB-like"/>
</dbReference>
<name>A0A1E7JQP5_9ACTN</name>
<evidence type="ECO:0000313" key="2">
    <source>
        <dbReference type="EMBL" id="OEU90543.1"/>
    </source>
</evidence>
<proteinExistence type="predicted"/>
<dbReference type="OrthoDB" id="4807647at2"/>
<gene>
    <name evidence="2" type="ORF">AN215_14100</name>
</gene>
<dbReference type="Gene3D" id="1.20.120.450">
    <property type="entry name" value="dinb family like domain"/>
    <property type="match status" value="1"/>
</dbReference>
<dbReference type="EMBL" id="LJGT01000038">
    <property type="protein sequence ID" value="OEU90543.1"/>
    <property type="molecule type" value="Genomic_DNA"/>
</dbReference>
<comment type="caution">
    <text evidence="2">The sequence shown here is derived from an EMBL/GenBank/DDBJ whole genome shotgun (WGS) entry which is preliminary data.</text>
</comment>
<dbReference type="STRING" id="933944.AN215_14100"/>
<dbReference type="PATRIC" id="fig|933944.5.peg.5901"/>
<reference evidence="2 3" key="1">
    <citation type="journal article" date="2016" name="Front. Microbiol.">
        <title>Comparative Genomics Analysis of Streptomyces Species Reveals Their Adaptation to the Marine Environment and Their Diversity at the Genomic Level.</title>
        <authorList>
            <person name="Tian X."/>
            <person name="Zhang Z."/>
            <person name="Yang T."/>
            <person name="Chen M."/>
            <person name="Li J."/>
            <person name="Chen F."/>
            <person name="Yang J."/>
            <person name="Li W."/>
            <person name="Zhang B."/>
            <person name="Zhang Z."/>
            <person name="Wu J."/>
            <person name="Zhang C."/>
            <person name="Long L."/>
            <person name="Xiao J."/>
        </authorList>
    </citation>
    <scope>NUCLEOTIDE SEQUENCE [LARGE SCALE GENOMIC DNA]</scope>
    <source>
        <strain evidence="2 3">SCSIO 10390</strain>
    </source>
</reference>
<feature type="domain" description="DinB-like" evidence="1">
    <location>
        <begin position="12"/>
        <end position="141"/>
    </location>
</feature>
<keyword evidence="3" id="KW-1185">Reference proteome</keyword>
<dbReference type="Proteomes" id="UP000176087">
    <property type="component" value="Unassembled WGS sequence"/>
</dbReference>
<dbReference type="InterPro" id="IPR034660">
    <property type="entry name" value="DinB/YfiT-like"/>
</dbReference>
<evidence type="ECO:0000259" key="1">
    <source>
        <dbReference type="Pfam" id="PF12867"/>
    </source>
</evidence>
<sequence>MLSREDYLYFTDRALDGMAAIVVELGDERANRAAYPGANSPYALLHHCLCVIETWVGGFIRGRPVDRDRDAEFAATGPVELLVERCATMRAQMHTDVAGTHPEQALLQEPPADFLGPPTRLTQGGALQHVFEELAQHHGQMETLRDVLAAAPVRPLETT</sequence>
<evidence type="ECO:0000313" key="3">
    <source>
        <dbReference type="Proteomes" id="UP000176087"/>
    </source>
</evidence>
<dbReference type="RefSeq" id="WP_070009417.1">
    <property type="nucleotide sequence ID" value="NZ_LJGS01000036.1"/>
</dbReference>
<organism evidence="2 3">
    <name type="scientific">Streptomyces abyssalis</name>
    <dbReference type="NCBI Taxonomy" id="933944"/>
    <lineage>
        <taxon>Bacteria</taxon>
        <taxon>Bacillati</taxon>
        <taxon>Actinomycetota</taxon>
        <taxon>Actinomycetes</taxon>
        <taxon>Kitasatosporales</taxon>
        <taxon>Streptomycetaceae</taxon>
        <taxon>Streptomyces</taxon>
    </lineage>
</organism>
<accession>A0A1E7JQP5</accession>
<dbReference type="Pfam" id="PF12867">
    <property type="entry name" value="DinB_2"/>
    <property type="match status" value="1"/>
</dbReference>
<dbReference type="SUPFAM" id="SSF109854">
    <property type="entry name" value="DinB/YfiT-like putative metalloenzymes"/>
    <property type="match status" value="1"/>
</dbReference>